<name>A0A0E9VAU5_ANGAN</name>
<reference evidence="1" key="2">
    <citation type="journal article" date="2015" name="Fish Shellfish Immunol.">
        <title>Early steps in the European eel (Anguilla anguilla)-Vibrio vulnificus interaction in the gills: Role of the RtxA13 toxin.</title>
        <authorList>
            <person name="Callol A."/>
            <person name="Pajuelo D."/>
            <person name="Ebbesson L."/>
            <person name="Teles M."/>
            <person name="MacKenzie S."/>
            <person name="Amaro C."/>
        </authorList>
    </citation>
    <scope>NUCLEOTIDE SEQUENCE</scope>
</reference>
<reference evidence="1" key="1">
    <citation type="submission" date="2014-11" db="EMBL/GenBank/DDBJ databases">
        <authorList>
            <person name="Amaro Gonzalez C."/>
        </authorList>
    </citation>
    <scope>NUCLEOTIDE SEQUENCE</scope>
</reference>
<sequence>MTFNSRGHKALVKFTRRNPIVGIPQIAAQSRLLQ</sequence>
<proteinExistence type="predicted"/>
<organism evidence="1">
    <name type="scientific">Anguilla anguilla</name>
    <name type="common">European freshwater eel</name>
    <name type="synonym">Muraena anguilla</name>
    <dbReference type="NCBI Taxonomy" id="7936"/>
    <lineage>
        <taxon>Eukaryota</taxon>
        <taxon>Metazoa</taxon>
        <taxon>Chordata</taxon>
        <taxon>Craniata</taxon>
        <taxon>Vertebrata</taxon>
        <taxon>Euteleostomi</taxon>
        <taxon>Actinopterygii</taxon>
        <taxon>Neopterygii</taxon>
        <taxon>Teleostei</taxon>
        <taxon>Anguilliformes</taxon>
        <taxon>Anguillidae</taxon>
        <taxon>Anguilla</taxon>
    </lineage>
</organism>
<evidence type="ECO:0000313" key="1">
    <source>
        <dbReference type="EMBL" id="JAH74590.1"/>
    </source>
</evidence>
<accession>A0A0E9VAU5</accession>
<dbReference type="EMBL" id="GBXM01033987">
    <property type="protein sequence ID" value="JAH74590.1"/>
    <property type="molecule type" value="Transcribed_RNA"/>
</dbReference>
<protein>
    <submittedName>
        <fullName evidence="1">Uncharacterized protein</fullName>
    </submittedName>
</protein>
<dbReference type="AlphaFoldDB" id="A0A0E9VAU5"/>